<evidence type="ECO:0000259" key="2">
    <source>
        <dbReference type="PROSITE" id="PS50994"/>
    </source>
</evidence>
<dbReference type="InterPro" id="IPR001584">
    <property type="entry name" value="Integrase_cat-core"/>
</dbReference>
<accession>A0ABM2YQ50</accession>
<keyword evidence="1" id="KW-0511">Multifunctional enzyme</keyword>
<dbReference type="InterPro" id="IPR043502">
    <property type="entry name" value="DNA/RNA_pol_sf"/>
</dbReference>
<dbReference type="SUPFAM" id="SSF56672">
    <property type="entry name" value="DNA/RNA polymerases"/>
    <property type="match status" value="1"/>
</dbReference>
<dbReference type="InterPro" id="IPR043128">
    <property type="entry name" value="Rev_trsase/Diguanyl_cyclase"/>
</dbReference>
<reference evidence="3" key="1">
    <citation type="journal article" date="2020" name="Nat. Genet.">
        <title>Genomic diversifications of five Gossypium allopolyploid species and their impact on cotton improvement.</title>
        <authorList>
            <person name="Chen Z.J."/>
            <person name="Sreedasyam A."/>
            <person name="Ando A."/>
            <person name="Song Q."/>
            <person name="De Santiago L.M."/>
            <person name="Hulse-Kemp A.M."/>
            <person name="Ding M."/>
            <person name="Ye W."/>
            <person name="Kirkbride R.C."/>
            <person name="Jenkins J."/>
            <person name="Plott C."/>
            <person name="Lovell J."/>
            <person name="Lin Y.M."/>
            <person name="Vaughn R."/>
            <person name="Liu B."/>
            <person name="Simpson S."/>
            <person name="Scheffler B.E."/>
            <person name="Wen L."/>
            <person name="Saski C.A."/>
            <person name="Grover C.E."/>
            <person name="Hu G."/>
            <person name="Conover J.L."/>
            <person name="Carlson J.W."/>
            <person name="Shu S."/>
            <person name="Boston L.B."/>
            <person name="Williams M."/>
            <person name="Peterson D.G."/>
            <person name="McGee K."/>
            <person name="Jones D.C."/>
            <person name="Wendel J.F."/>
            <person name="Stelly D.M."/>
            <person name="Grimwood J."/>
            <person name="Schmutz J."/>
        </authorList>
    </citation>
    <scope>NUCLEOTIDE SEQUENCE [LARGE SCALE GENOMIC DNA]</scope>
    <source>
        <strain evidence="3">cv. TM-1</strain>
    </source>
</reference>
<feature type="domain" description="Integrase catalytic" evidence="2">
    <location>
        <begin position="277"/>
        <end position="393"/>
    </location>
</feature>
<protein>
    <recommendedName>
        <fullName evidence="2">Integrase catalytic domain-containing protein</fullName>
    </recommendedName>
</protein>
<sequence>MGMRGGWRGAEACEVEWLRTWGNSASGQAGEFSIEVYPGTAPMSIPLCRMSPKELKELKVQLKDLLDCGFIRPSTLSWGAPVLFVKKEDGSMQLCYYQLMVKENDVLKISMCTRGCILGECCFGRWIRVDPKIIEAIFQWKALRNVSEVRSFLGLAGYYRRFVNGFSKITLPMTKLLQKNVPFVWDDQCLGSFEKLKQMLNEAPVLTFPESGKDFIIYSDAFLNGLGCVLVQYGKVIACTNVVANGLSGKAAMELRAMFAQLSISDDGSLVEHQVHTGLLQSINIPEWKWDCITMHFVTGLPLSASKKNAIWVFVDRLTKSAHFIAVRTVWSLQKLAEVYIREIVKLHSIPISIISDRDRQFISRFWRQLHELLGARPKFSIAFHPQTDGQSE</sequence>
<reference evidence="4" key="2">
    <citation type="submission" date="2025-08" db="UniProtKB">
        <authorList>
            <consortium name="RefSeq"/>
        </authorList>
    </citation>
    <scope>IDENTIFICATION</scope>
</reference>
<dbReference type="PANTHER" id="PTHR37984">
    <property type="entry name" value="PROTEIN CBG26694"/>
    <property type="match status" value="1"/>
</dbReference>
<name>A0ABM2YQ50_GOSHI</name>
<dbReference type="PROSITE" id="PS50994">
    <property type="entry name" value="INTEGRASE"/>
    <property type="match status" value="1"/>
</dbReference>
<dbReference type="GeneID" id="121204997"/>
<dbReference type="RefSeq" id="XP_040931859.1">
    <property type="nucleotide sequence ID" value="XM_041075925.1"/>
</dbReference>
<evidence type="ECO:0000313" key="4">
    <source>
        <dbReference type="RefSeq" id="XP_040931859.1"/>
    </source>
</evidence>
<gene>
    <name evidence="4" type="primary">LOC121204997</name>
</gene>
<dbReference type="InterPro" id="IPR041577">
    <property type="entry name" value="RT_RNaseH_2"/>
</dbReference>
<dbReference type="PANTHER" id="PTHR37984:SF5">
    <property type="entry name" value="PROTEIN NYNRIN-LIKE"/>
    <property type="match status" value="1"/>
</dbReference>
<dbReference type="Proteomes" id="UP000818029">
    <property type="component" value="Chromosome A08"/>
</dbReference>
<dbReference type="SUPFAM" id="SSF53098">
    <property type="entry name" value="Ribonuclease H-like"/>
    <property type="match status" value="1"/>
</dbReference>
<dbReference type="Pfam" id="PF17919">
    <property type="entry name" value="RT_RNaseH_2"/>
    <property type="match status" value="1"/>
</dbReference>
<dbReference type="InterPro" id="IPR036397">
    <property type="entry name" value="RNaseH_sf"/>
</dbReference>
<dbReference type="InterPro" id="IPR012337">
    <property type="entry name" value="RNaseH-like_sf"/>
</dbReference>
<dbReference type="Gene3D" id="3.30.420.10">
    <property type="entry name" value="Ribonuclease H-like superfamily/Ribonuclease H"/>
    <property type="match status" value="1"/>
</dbReference>
<dbReference type="InterPro" id="IPR050951">
    <property type="entry name" value="Retrovirus_Pol_polyprotein"/>
</dbReference>
<organism evidence="3 4">
    <name type="scientific">Gossypium hirsutum</name>
    <name type="common">Upland cotton</name>
    <name type="synonym">Gossypium mexicanum</name>
    <dbReference type="NCBI Taxonomy" id="3635"/>
    <lineage>
        <taxon>Eukaryota</taxon>
        <taxon>Viridiplantae</taxon>
        <taxon>Streptophyta</taxon>
        <taxon>Embryophyta</taxon>
        <taxon>Tracheophyta</taxon>
        <taxon>Spermatophyta</taxon>
        <taxon>Magnoliopsida</taxon>
        <taxon>eudicotyledons</taxon>
        <taxon>Gunneridae</taxon>
        <taxon>Pentapetalae</taxon>
        <taxon>rosids</taxon>
        <taxon>malvids</taxon>
        <taxon>Malvales</taxon>
        <taxon>Malvaceae</taxon>
        <taxon>Malvoideae</taxon>
        <taxon>Gossypium</taxon>
    </lineage>
</organism>
<keyword evidence="3" id="KW-1185">Reference proteome</keyword>
<evidence type="ECO:0000313" key="3">
    <source>
        <dbReference type="Proteomes" id="UP000818029"/>
    </source>
</evidence>
<proteinExistence type="predicted"/>
<dbReference type="Gene3D" id="3.30.70.270">
    <property type="match status" value="1"/>
</dbReference>
<evidence type="ECO:0000256" key="1">
    <source>
        <dbReference type="ARBA" id="ARBA00023268"/>
    </source>
</evidence>
<dbReference type="Gene3D" id="3.10.10.10">
    <property type="entry name" value="HIV Type 1 Reverse Transcriptase, subunit A, domain 1"/>
    <property type="match status" value="1"/>
</dbReference>